<dbReference type="GO" id="GO:0043571">
    <property type="term" value="P:maintenance of CRISPR repeat elements"/>
    <property type="evidence" value="ECO:0007669"/>
    <property type="project" value="InterPro"/>
</dbReference>
<accession>A0A1G6HPM5</accession>
<evidence type="ECO:0000313" key="3">
    <source>
        <dbReference type="Proteomes" id="UP000199322"/>
    </source>
</evidence>
<dbReference type="InterPro" id="IPR006482">
    <property type="entry name" value="Cas7_Csh2/Csh2"/>
</dbReference>
<dbReference type="EMBL" id="SRME01000001">
    <property type="protein sequence ID" value="TGG88906.1"/>
    <property type="molecule type" value="Genomic_DNA"/>
</dbReference>
<dbReference type="RefSeq" id="WP_091401699.1">
    <property type="nucleotide sequence ID" value="NZ_FMYV01000001.1"/>
</dbReference>
<evidence type="ECO:0000313" key="4">
    <source>
        <dbReference type="Proteomes" id="UP000297288"/>
    </source>
</evidence>
<gene>
    <name evidence="2" type="ORF">E4650_01555</name>
    <name evidence="1" type="ORF">SAMN04488588_0048</name>
</gene>
<dbReference type="STRING" id="28234.SAMN04488588_0048"/>
<dbReference type="AlphaFoldDB" id="A0A1G6HPM5"/>
<proteinExistence type="predicted"/>
<keyword evidence="3" id="KW-1185">Reference proteome</keyword>
<dbReference type="Proteomes" id="UP000199322">
    <property type="component" value="Unassembled WGS sequence"/>
</dbReference>
<evidence type="ECO:0000313" key="1">
    <source>
        <dbReference type="EMBL" id="SDB96144.1"/>
    </source>
</evidence>
<evidence type="ECO:0000313" key="2">
    <source>
        <dbReference type="EMBL" id="TGG88906.1"/>
    </source>
</evidence>
<reference evidence="2 4" key="2">
    <citation type="submission" date="2019-04" db="EMBL/GenBank/DDBJ databases">
        <title>Draft genome sequence data and analysis of a Fermenting Bacterium, Geotoga petraea strain HO-Geo1, isolated from heavy-oil petroleum reservoir in Russia.</title>
        <authorList>
            <person name="Grouzdev D.S."/>
            <person name="Semenova E.M."/>
            <person name="Sokolova D.S."/>
            <person name="Tourova T.P."/>
            <person name="Poltaraus A.B."/>
            <person name="Nazina T.N."/>
        </authorList>
    </citation>
    <scope>NUCLEOTIDE SEQUENCE [LARGE SCALE GENOMIC DNA]</scope>
    <source>
        <strain evidence="2 4">HO-Geo1</strain>
    </source>
</reference>
<sequence>MKFKKRVYGAVSIKSKMANFNADFTGRPKSISRGEYFASDKAVKFPMKYMWDKDGEKVMYIRSYTETENKKKEKKIVPRTLSERYEYLFETEINKKDSNEVMGNLFSCIDVLNFGATFAEGGQNLSITGAVQFNQGMNKYSETKVITQDILSPFKDATSEDAQMTSIGKKIVTDEAHYIYGFSVNPKSYEEYENIVEGFEGYSEEAYEKFKEAALISTTALNTNSKFGCENELGIFVETKEDSKMYLPDISNFIEFSKSEKDVFDLNKLEFLNDYIEEIEKIEIYYNEFLTEIKMEKLNKLPIKLMNIYTKKEVE</sequence>
<dbReference type="OrthoDB" id="834695at2"/>
<name>A0A1G6HPM5_9BACT</name>
<dbReference type="Proteomes" id="UP000297288">
    <property type="component" value="Unassembled WGS sequence"/>
</dbReference>
<organism evidence="1 3">
    <name type="scientific">Geotoga petraea</name>
    <dbReference type="NCBI Taxonomy" id="28234"/>
    <lineage>
        <taxon>Bacteria</taxon>
        <taxon>Thermotogati</taxon>
        <taxon>Thermotogota</taxon>
        <taxon>Thermotogae</taxon>
        <taxon>Petrotogales</taxon>
        <taxon>Petrotogaceae</taxon>
        <taxon>Geotoga</taxon>
    </lineage>
</organism>
<protein>
    <submittedName>
        <fullName evidence="1 2">CRISPR-associated protein</fullName>
    </submittedName>
</protein>
<dbReference type="EMBL" id="FMYV01000001">
    <property type="protein sequence ID" value="SDB96144.1"/>
    <property type="molecule type" value="Genomic_DNA"/>
</dbReference>
<dbReference type="Pfam" id="PF05107">
    <property type="entry name" value="Cas_Cas7"/>
    <property type="match status" value="1"/>
</dbReference>
<reference evidence="1 3" key="1">
    <citation type="submission" date="2016-10" db="EMBL/GenBank/DDBJ databases">
        <authorList>
            <person name="de Groot N.N."/>
        </authorList>
    </citation>
    <scope>NUCLEOTIDE SEQUENCE [LARGE SCALE GENOMIC DNA]</scope>
    <source>
        <strain evidence="1 3">WG14</strain>
    </source>
</reference>